<organism evidence="10 11">
    <name type="scientific">Advenella faeciporci</name>
    <dbReference type="NCBI Taxonomy" id="797535"/>
    <lineage>
        <taxon>Bacteria</taxon>
        <taxon>Pseudomonadati</taxon>
        <taxon>Pseudomonadota</taxon>
        <taxon>Betaproteobacteria</taxon>
        <taxon>Burkholderiales</taxon>
        <taxon>Alcaligenaceae</taxon>
    </lineage>
</organism>
<feature type="domain" description="Histidine kinase" evidence="9">
    <location>
        <begin position="144"/>
        <end position="362"/>
    </location>
</feature>
<evidence type="ECO:0000256" key="2">
    <source>
        <dbReference type="ARBA" id="ARBA00012438"/>
    </source>
</evidence>
<dbReference type="CDD" id="cd00082">
    <property type="entry name" value="HisKA"/>
    <property type="match status" value="1"/>
</dbReference>
<dbReference type="SUPFAM" id="SSF47384">
    <property type="entry name" value="Homodimeric domain of signal transducing histidine kinase"/>
    <property type="match status" value="1"/>
</dbReference>
<dbReference type="SMART" id="SM00388">
    <property type="entry name" value="HisKA"/>
    <property type="match status" value="1"/>
</dbReference>
<keyword evidence="8" id="KW-0902">Two-component regulatory system</keyword>
<dbReference type="GO" id="GO:0000155">
    <property type="term" value="F:phosphorelay sensor kinase activity"/>
    <property type="evidence" value="ECO:0007669"/>
    <property type="project" value="InterPro"/>
</dbReference>
<reference evidence="10" key="1">
    <citation type="journal article" date="2014" name="Int. J. Syst. Evol. Microbiol.">
        <title>Complete genome sequence of Corynebacterium casei LMG S-19264T (=DSM 44701T), isolated from a smear-ripened cheese.</title>
        <authorList>
            <consortium name="US DOE Joint Genome Institute (JGI-PGF)"/>
            <person name="Walter F."/>
            <person name="Albersmeier A."/>
            <person name="Kalinowski J."/>
            <person name="Ruckert C."/>
        </authorList>
    </citation>
    <scope>NUCLEOTIDE SEQUENCE</scope>
    <source>
        <strain evidence="10">KCTC 23732</strain>
    </source>
</reference>
<name>A0A918MXA7_9BURK</name>
<dbReference type="RefSeq" id="WP_189383914.1">
    <property type="nucleotide sequence ID" value="NZ_BAABFY010000057.1"/>
</dbReference>
<evidence type="ECO:0000256" key="7">
    <source>
        <dbReference type="ARBA" id="ARBA00022840"/>
    </source>
</evidence>
<proteinExistence type="predicted"/>
<keyword evidence="7" id="KW-0067">ATP-binding</keyword>
<dbReference type="InterPro" id="IPR003594">
    <property type="entry name" value="HATPase_dom"/>
</dbReference>
<comment type="catalytic activity">
    <reaction evidence="1">
        <text>ATP + protein L-histidine = ADP + protein N-phospho-L-histidine.</text>
        <dbReference type="EC" id="2.7.13.3"/>
    </reaction>
</comment>
<keyword evidence="6 10" id="KW-0418">Kinase</keyword>
<dbReference type="PANTHER" id="PTHR43065">
    <property type="entry name" value="SENSOR HISTIDINE KINASE"/>
    <property type="match status" value="1"/>
</dbReference>
<dbReference type="PANTHER" id="PTHR43065:SF16">
    <property type="entry name" value="SENSORY HISTIDINE KINASE_PHOSPHATASE NTRB"/>
    <property type="match status" value="1"/>
</dbReference>
<reference evidence="10" key="2">
    <citation type="submission" date="2020-09" db="EMBL/GenBank/DDBJ databases">
        <authorList>
            <person name="Sun Q."/>
            <person name="Kim S."/>
        </authorList>
    </citation>
    <scope>NUCLEOTIDE SEQUENCE</scope>
    <source>
        <strain evidence="10">KCTC 23732</strain>
    </source>
</reference>
<evidence type="ECO:0000256" key="4">
    <source>
        <dbReference type="ARBA" id="ARBA00022679"/>
    </source>
</evidence>
<dbReference type="GO" id="GO:0005524">
    <property type="term" value="F:ATP binding"/>
    <property type="evidence" value="ECO:0007669"/>
    <property type="project" value="UniProtKB-KW"/>
</dbReference>
<keyword evidence="3" id="KW-0597">Phosphoprotein</keyword>
<evidence type="ECO:0000256" key="1">
    <source>
        <dbReference type="ARBA" id="ARBA00000085"/>
    </source>
</evidence>
<dbReference type="PRINTS" id="PR00344">
    <property type="entry name" value="BCTRLSENSOR"/>
</dbReference>
<keyword evidence="11" id="KW-1185">Reference proteome</keyword>
<keyword evidence="5" id="KW-0547">Nucleotide-binding</keyword>
<dbReference type="InterPro" id="IPR003661">
    <property type="entry name" value="HisK_dim/P_dom"/>
</dbReference>
<evidence type="ECO:0000256" key="6">
    <source>
        <dbReference type="ARBA" id="ARBA00022777"/>
    </source>
</evidence>
<evidence type="ECO:0000313" key="11">
    <source>
        <dbReference type="Proteomes" id="UP000608345"/>
    </source>
</evidence>
<dbReference type="PROSITE" id="PS50109">
    <property type="entry name" value="HIS_KIN"/>
    <property type="match status" value="1"/>
</dbReference>
<dbReference type="NCBIfam" id="NF008293">
    <property type="entry name" value="PRK11073.1"/>
    <property type="match status" value="1"/>
</dbReference>
<dbReference type="InterPro" id="IPR035965">
    <property type="entry name" value="PAS-like_dom_sf"/>
</dbReference>
<dbReference type="Proteomes" id="UP000608345">
    <property type="component" value="Unassembled WGS sequence"/>
</dbReference>
<dbReference type="InterPro" id="IPR036097">
    <property type="entry name" value="HisK_dim/P_sf"/>
</dbReference>
<dbReference type="EC" id="2.7.13.3" evidence="2"/>
<dbReference type="SUPFAM" id="SSF55785">
    <property type="entry name" value="PYP-like sensor domain (PAS domain)"/>
    <property type="match status" value="1"/>
</dbReference>
<evidence type="ECO:0000256" key="5">
    <source>
        <dbReference type="ARBA" id="ARBA00022741"/>
    </source>
</evidence>
<dbReference type="AlphaFoldDB" id="A0A918MXA7"/>
<evidence type="ECO:0000256" key="3">
    <source>
        <dbReference type="ARBA" id="ARBA00022553"/>
    </source>
</evidence>
<dbReference type="EMBL" id="BMYS01000002">
    <property type="protein sequence ID" value="GGW78494.1"/>
    <property type="molecule type" value="Genomic_DNA"/>
</dbReference>
<dbReference type="InterPro" id="IPR036890">
    <property type="entry name" value="HATPase_C_sf"/>
</dbReference>
<dbReference type="Pfam" id="PF02518">
    <property type="entry name" value="HATPase_c"/>
    <property type="match status" value="1"/>
</dbReference>
<dbReference type="InterPro" id="IPR005467">
    <property type="entry name" value="His_kinase_dom"/>
</dbReference>
<keyword evidence="4" id="KW-0808">Transferase</keyword>
<comment type="caution">
    <text evidence="10">The sequence shown here is derived from an EMBL/GenBank/DDBJ whole genome shotgun (WGS) entry which is preliminary data.</text>
</comment>
<dbReference type="Gene3D" id="3.30.450.20">
    <property type="entry name" value="PAS domain"/>
    <property type="match status" value="1"/>
</dbReference>
<dbReference type="Pfam" id="PF00512">
    <property type="entry name" value="HisKA"/>
    <property type="match status" value="1"/>
</dbReference>
<evidence type="ECO:0000313" key="10">
    <source>
        <dbReference type="EMBL" id="GGW78494.1"/>
    </source>
</evidence>
<dbReference type="Gene3D" id="3.30.565.10">
    <property type="entry name" value="Histidine kinase-like ATPase, C-terminal domain"/>
    <property type="match status" value="1"/>
</dbReference>
<sequence length="363" mass="40723">MRVNGSFPVTLQDCKALDLLATTVCMLDQDGMIRWVNNAGQSLLKRSSRSLEGMAAKNLFEDDQAFEHAFEAILHGEFSSFGLMGSLIQNQGQEKLLVSATLQRLEQQAWSVILEVREIEQHTLAERNERLIKELEIHQETFRNLGHEVKNPLGGLRGAAQLLEMELSDPALQEYTRVIIAEADRLQELVDRLIRPGQSNLSLSLINIHEVCERVHALLKAEYREQITIVRDYDASVPDMKADMAKLLQAYLNIGRNAAQSLLSGNLKNKPCITLRTRVLNRHLLLNRMHRLVVVVSVIDNGPGVPEALHDRVFHPLVTGRPDGTGLGLSLAQEYVRQHGGLIEFDSVPGRTEFRILLPLDAT</sequence>
<gene>
    <name evidence="10" type="primary">glnL</name>
    <name evidence="10" type="ORF">GCM10011450_05510</name>
</gene>
<protein>
    <recommendedName>
        <fullName evidence="2">histidine kinase</fullName>
        <ecNumber evidence="2">2.7.13.3</ecNumber>
    </recommendedName>
</protein>
<evidence type="ECO:0000259" key="9">
    <source>
        <dbReference type="PROSITE" id="PS50109"/>
    </source>
</evidence>
<dbReference type="SMART" id="SM00387">
    <property type="entry name" value="HATPase_c"/>
    <property type="match status" value="1"/>
</dbReference>
<accession>A0A918MXA7</accession>
<dbReference type="Gene3D" id="1.10.287.130">
    <property type="match status" value="1"/>
</dbReference>
<evidence type="ECO:0000256" key="8">
    <source>
        <dbReference type="ARBA" id="ARBA00023012"/>
    </source>
</evidence>
<dbReference type="InterPro" id="IPR004358">
    <property type="entry name" value="Sig_transdc_His_kin-like_C"/>
</dbReference>
<dbReference type="SUPFAM" id="SSF55874">
    <property type="entry name" value="ATPase domain of HSP90 chaperone/DNA topoisomerase II/histidine kinase"/>
    <property type="match status" value="1"/>
</dbReference>